<dbReference type="Pfam" id="PF00575">
    <property type="entry name" value="S1"/>
    <property type="match status" value="1"/>
</dbReference>
<comment type="function">
    <text evidence="8">3'-5' exoribonuclease that releases 5'-nucleoside monophosphates and is involved in maturation of structured RNAs.</text>
</comment>
<dbReference type="PANTHER" id="PTHR23355">
    <property type="entry name" value="RIBONUCLEASE"/>
    <property type="match status" value="1"/>
</dbReference>
<evidence type="ECO:0000256" key="2">
    <source>
        <dbReference type="ARBA" id="ARBA00004496"/>
    </source>
</evidence>
<dbReference type="OrthoDB" id="9764149at2"/>
<dbReference type="InterPro" id="IPR012340">
    <property type="entry name" value="NA-bd_OB-fold"/>
</dbReference>
<dbReference type="Pfam" id="PF17876">
    <property type="entry name" value="CSD2"/>
    <property type="match status" value="1"/>
</dbReference>
<dbReference type="InterPro" id="IPR011805">
    <property type="entry name" value="RNase_R"/>
</dbReference>
<evidence type="ECO:0000256" key="7">
    <source>
        <dbReference type="ARBA" id="ARBA00022884"/>
    </source>
</evidence>
<comment type="similarity">
    <text evidence="8">Belongs to the RNR ribonuclease family. RNase R subfamily.</text>
</comment>
<evidence type="ECO:0000313" key="10">
    <source>
        <dbReference type="EMBL" id="TSJ46343.1"/>
    </source>
</evidence>
<evidence type="ECO:0000256" key="8">
    <source>
        <dbReference type="HAMAP-Rule" id="MF_01895"/>
    </source>
</evidence>
<keyword evidence="11" id="KW-1185">Reference proteome</keyword>
<dbReference type="EC" id="3.1.13.1" evidence="8"/>
<dbReference type="Pfam" id="PF08206">
    <property type="entry name" value="OB_RNB"/>
    <property type="match status" value="1"/>
</dbReference>
<organism evidence="10 11">
    <name type="scientific">Fluviicola chungangensis</name>
    <dbReference type="NCBI Taxonomy" id="2597671"/>
    <lineage>
        <taxon>Bacteria</taxon>
        <taxon>Pseudomonadati</taxon>
        <taxon>Bacteroidota</taxon>
        <taxon>Flavobacteriia</taxon>
        <taxon>Flavobacteriales</taxon>
        <taxon>Crocinitomicaceae</taxon>
        <taxon>Fluviicola</taxon>
    </lineage>
</organism>
<dbReference type="HAMAP" id="MF_01895">
    <property type="entry name" value="RNase_R"/>
    <property type="match status" value="1"/>
</dbReference>
<dbReference type="InterPro" id="IPR003029">
    <property type="entry name" value="S1_domain"/>
</dbReference>
<dbReference type="NCBIfam" id="TIGR02063">
    <property type="entry name" value="RNase_R"/>
    <property type="match status" value="1"/>
</dbReference>
<sequence length="718" mass="82144">MGKKGPKKIKDKSTKKLKTGLYHIIRKLFEQHPDALLNYKQVCSLLHVHDSESRKLVVALLRELETEGFLRKSGHETYAYSNITETIEGELELTQRGSGFVTVGKNEPDIFIAPHNIGHAIHGDIVKVTLIKKSGTRPEGKIMEVVSRERTQFVGTIHMYDKHAFLIPDNTKTGVKIYIPLEKLNKAKNKDKALVKITVWPKSAEFPFGEVIQTLGGNSIHDTEMISILIGQGIPIEFEADVMNEAEQVSLELDPVEVAKRRDFRDILTFTIDPVDAKDFDDALSIRKLENGHYEIGVHIADVSQYVKSDSAMDKEAYRRGNSVYLVDRVIPMLPEQLSNMVCSLRPKEDKFTFSAVFELDETGKLYNEWFGKTVIHSDHRFAYEDAQEILEGAEGPYKEELHLLDKIAKIYRKERFKQGALMINSEEIRFKLDENKEPVDVVVKVSKDAHQLIEEFMLLANKRVAMFVGMPQKGKDPVPFVYRVHDKPDPEKIALFSLFLDKFGHALEFTSPEKAAQSINKLLNDIRLKNEYSIIQQMAIRSMAKATYDTDNIGHYGLAFQYYTHFTSPIRRYADLMVHRILLECLEHRPHKYNSALEDICKRISRTERKATEAERESNKYFQVVFVHDKIGEEFDGIVSGLAEFGLFVRMTENACEGMVALQELPGDRYTFDEKTMTIVGQKTGKTFHFGDNVRVKISEVHPKKRQIDLELVSVAE</sequence>
<comment type="catalytic activity">
    <reaction evidence="1 8">
        <text>Exonucleolytic cleavage in the 3'- to 5'-direction to yield nucleoside 5'-phosphates.</text>
        <dbReference type="EC" id="3.1.13.1"/>
    </reaction>
</comment>
<name>A0A556N2N4_9FLAO</name>
<dbReference type="InterPro" id="IPR013223">
    <property type="entry name" value="RNase_B_OB_dom"/>
</dbReference>
<evidence type="ECO:0000256" key="5">
    <source>
        <dbReference type="ARBA" id="ARBA00022801"/>
    </source>
</evidence>
<dbReference type="CDD" id="cd04471">
    <property type="entry name" value="S1_RNase_R"/>
    <property type="match status" value="1"/>
</dbReference>
<accession>A0A556N2N4</accession>
<keyword evidence="6 8" id="KW-0269">Exonuclease</keyword>
<evidence type="ECO:0000256" key="6">
    <source>
        <dbReference type="ARBA" id="ARBA00022839"/>
    </source>
</evidence>
<dbReference type="PROSITE" id="PS01175">
    <property type="entry name" value="RIBONUCLEASE_II"/>
    <property type="match status" value="1"/>
</dbReference>
<dbReference type="SMART" id="SM00955">
    <property type="entry name" value="RNB"/>
    <property type="match status" value="1"/>
</dbReference>
<comment type="subcellular location">
    <subcellularLocation>
        <location evidence="2 8">Cytoplasm</location>
    </subcellularLocation>
</comment>
<feature type="domain" description="S1 motif" evidence="9">
    <location>
        <begin position="633"/>
        <end position="714"/>
    </location>
</feature>
<gene>
    <name evidence="8 10" type="primary">rnr</name>
    <name evidence="10" type="ORF">FO442_04075</name>
</gene>
<evidence type="ECO:0000256" key="1">
    <source>
        <dbReference type="ARBA" id="ARBA00001849"/>
    </source>
</evidence>
<keyword evidence="5 8" id="KW-0378">Hydrolase</keyword>
<keyword evidence="4 8" id="KW-0540">Nuclease</keyword>
<evidence type="ECO:0000313" key="11">
    <source>
        <dbReference type="Proteomes" id="UP000316008"/>
    </source>
</evidence>
<dbReference type="InterPro" id="IPR040476">
    <property type="entry name" value="CSD2"/>
</dbReference>
<dbReference type="RefSeq" id="WP_144331880.1">
    <property type="nucleotide sequence ID" value="NZ_VLPL01000002.1"/>
</dbReference>
<comment type="caution">
    <text evidence="10">The sequence shown here is derived from an EMBL/GenBank/DDBJ whole genome shotgun (WGS) entry which is preliminary data.</text>
</comment>
<dbReference type="GO" id="GO:0006402">
    <property type="term" value="P:mRNA catabolic process"/>
    <property type="evidence" value="ECO:0007669"/>
    <property type="project" value="TreeGrafter"/>
</dbReference>
<dbReference type="SUPFAM" id="SSF50249">
    <property type="entry name" value="Nucleic acid-binding proteins"/>
    <property type="match status" value="4"/>
</dbReference>
<dbReference type="SMART" id="SM00316">
    <property type="entry name" value="S1"/>
    <property type="match status" value="1"/>
</dbReference>
<reference evidence="10 11" key="1">
    <citation type="submission" date="2019-07" db="EMBL/GenBank/DDBJ databases">
        <authorList>
            <person name="Huq M.A."/>
        </authorList>
    </citation>
    <scope>NUCLEOTIDE SEQUENCE [LARGE SCALE GENOMIC DNA]</scope>
    <source>
        <strain evidence="10 11">MAH-3</strain>
    </source>
</reference>
<dbReference type="AlphaFoldDB" id="A0A556N2N4"/>
<dbReference type="PROSITE" id="PS50126">
    <property type="entry name" value="S1"/>
    <property type="match status" value="1"/>
</dbReference>
<evidence type="ECO:0000259" key="9">
    <source>
        <dbReference type="PROSITE" id="PS50126"/>
    </source>
</evidence>
<dbReference type="InterPro" id="IPR004476">
    <property type="entry name" value="RNase_II/RNase_R"/>
</dbReference>
<dbReference type="InterPro" id="IPR022966">
    <property type="entry name" value="RNase_II/R_CS"/>
</dbReference>
<dbReference type="Proteomes" id="UP000316008">
    <property type="component" value="Unassembled WGS sequence"/>
</dbReference>
<dbReference type="NCBIfam" id="TIGR00358">
    <property type="entry name" value="3_prime_RNase"/>
    <property type="match status" value="1"/>
</dbReference>
<dbReference type="EMBL" id="VLPL01000002">
    <property type="protein sequence ID" value="TSJ46343.1"/>
    <property type="molecule type" value="Genomic_DNA"/>
</dbReference>
<evidence type="ECO:0000256" key="3">
    <source>
        <dbReference type="ARBA" id="ARBA00022490"/>
    </source>
</evidence>
<dbReference type="PANTHER" id="PTHR23355:SF9">
    <property type="entry name" value="DIS3-LIKE EXONUCLEASE 2"/>
    <property type="match status" value="1"/>
</dbReference>
<dbReference type="Gene3D" id="2.40.50.140">
    <property type="entry name" value="Nucleic acid-binding proteins"/>
    <property type="match status" value="2"/>
</dbReference>
<dbReference type="GO" id="GO:0008859">
    <property type="term" value="F:exoribonuclease II activity"/>
    <property type="evidence" value="ECO:0007669"/>
    <property type="project" value="UniProtKB-UniRule"/>
</dbReference>
<dbReference type="GO" id="GO:0003723">
    <property type="term" value="F:RNA binding"/>
    <property type="evidence" value="ECO:0007669"/>
    <property type="project" value="UniProtKB-UniRule"/>
</dbReference>
<proteinExistence type="inferred from homology"/>
<keyword evidence="7 8" id="KW-0694">RNA-binding</keyword>
<evidence type="ECO:0000256" key="4">
    <source>
        <dbReference type="ARBA" id="ARBA00022722"/>
    </source>
</evidence>
<dbReference type="Pfam" id="PF00773">
    <property type="entry name" value="RNB"/>
    <property type="match status" value="1"/>
</dbReference>
<protein>
    <recommendedName>
        <fullName evidence="8">Ribonuclease R</fullName>
        <shortName evidence="8">RNase R</shortName>
        <ecNumber evidence="8">3.1.13.1</ecNumber>
    </recommendedName>
</protein>
<dbReference type="GO" id="GO:0005829">
    <property type="term" value="C:cytosol"/>
    <property type="evidence" value="ECO:0007669"/>
    <property type="project" value="TreeGrafter"/>
</dbReference>
<dbReference type="InterPro" id="IPR001900">
    <property type="entry name" value="RNase_II/R"/>
</dbReference>
<keyword evidence="3 8" id="KW-0963">Cytoplasm</keyword>
<dbReference type="InterPro" id="IPR050180">
    <property type="entry name" value="RNR_Ribonuclease"/>
</dbReference>